<dbReference type="PANTHER" id="PTHR48464">
    <property type="match status" value="1"/>
</dbReference>
<proteinExistence type="predicted"/>
<dbReference type="Proteomes" id="UP000828251">
    <property type="component" value="Unassembled WGS sequence"/>
</dbReference>
<gene>
    <name evidence="1" type="ORF">J1N35_041198</name>
</gene>
<reference evidence="1 2" key="1">
    <citation type="journal article" date="2021" name="Plant Biotechnol. J.">
        <title>Multi-omics assisted identification of the key and species-specific regulatory components of drought-tolerant mechanisms in Gossypium stocksii.</title>
        <authorList>
            <person name="Yu D."/>
            <person name="Ke L."/>
            <person name="Zhang D."/>
            <person name="Wu Y."/>
            <person name="Sun Y."/>
            <person name="Mei J."/>
            <person name="Sun J."/>
            <person name="Sun Y."/>
        </authorList>
    </citation>
    <scope>NUCLEOTIDE SEQUENCE [LARGE SCALE GENOMIC DNA]</scope>
    <source>
        <strain evidence="2">cv. E1</strain>
        <tissue evidence="1">Leaf</tissue>
    </source>
</reference>
<evidence type="ECO:0000313" key="1">
    <source>
        <dbReference type="EMBL" id="KAH1039455.1"/>
    </source>
</evidence>
<protein>
    <submittedName>
        <fullName evidence="1">Uncharacterized protein</fullName>
    </submittedName>
</protein>
<dbReference type="AlphaFoldDB" id="A0A9D3UFE5"/>
<organism evidence="1 2">
    <name type="scientific">Gossypium stocksii</name>
    <dbReference type="NCBI Taxonomy" id="47602"/>
    <lineage>
        <taxon>Eukaryota</taxon>
        <taxon>Viridiplantae</taxon>
        <taxon>Streptophyta</taxon>
        <taxon>Embryophyta</taxon>
        <taxon>Tracheophyta</taxon>
        <taxon>Spermatophyta</taxon>
        <taxon>Magnoliopsida</taxon>
        <taxon>eudicotyledons</taxon>
        <taxon>Gunneridae</taxon>
        <taxon>Pentapetalae</taxon>
        <taxon>rosids</taxon>
        <taxon>malvids</taxon>
        <taxon>Malvales</taxon>
        <taxon>Malvaceae</taxon>
        <taxon>Malvoideae</taxon>
        <taxon>Gossypium</taxon>
    </lineage>
</organism>
<comment type="caution">
    <text evidence="1">The sequence shown here is derived from an EMBL/GenBank/DDBJ whole genome shotgun (WGS) entry which is preliminary data.</text>
</comment>
<dbReference type="OrthoDB" id="996707at2759"/>
<name>A0A9D3UFE5_9ROSI</name>
<evidence type="ECO:0000313" key="2">
    <source>
        <dbReference type="Proteomes" id="UP000828251"/>
    </source>
</evidence>
<keyword evidence="2" id="KW-1185">Reference proteome</keyword>
<dbReference type="PANTHER" id="PTHR48464:SF1">
    <property type="entry name" value="MYB_SANT-LIKE DOMAIN-CONTAINING PROTEIN"/>
    <property type="match status" value="1"/>
</dbReference>
<sequence length="102" mass="11957">MVDLYNVGTYNAYTGFKSHKVANQFRHRSFPYYDQLTSMYAKDRATRKDAQTIADIVEEIDAENVTIRNNLEERNIYRRCEYDVCLDEIDVLATQSQPPKPN</sequence>
<accession>A0A9D3UFE5</accession>
<dbReference type="EMBL" id="JAIQCV010000012">
    <property type="protein sequence ID" value="KAH1039455.1"/>
    <property type="molecule type" value="Genomic_DNA"/>
</dbReference>